<dbReference type="PROSITE" id="PS50119">
    <property type="entry name" value="ZF_BBOX"/>
    <property type="match status" value="1"/>
</dbReference>
<keyword evidence="2 4" id="KW-0863">Zinc-finger</keyword>
<feature type="compositionally biased region" description="Acidic residues" evidence="5">
    <location>
        <begin position="83"/>
        <end position="115"/>
    </location>
</feature>
<evidence type="ECO:0000259" key="6">
    <source>
        <dbReference type="PROSITE" id="PS50119"/>
    </source>
</evidence>
<evidence type="ECO:0000313" key="8">
    <source>
        <dbReference type="Proteomes" id="UP000187406"/>
    </source>
</evidence>
<dbReference type="EMBL" id="BDDD01001235">
    <property type="protein sequence ID" value="GAV74446.1"/>
    <property type="molecule type" value="Genomic_DNA"/>
</dbReference>
<dbReference type="Proteomes" id="UP000187406">
    <property type="component" value="Unassembled WGS sequence"/>
</dbReference>
<comment type="caution">
    <text evidence="7">The sequence shown here is derived from an EMBL/GenBank/DDBJ whole genome shotgun (WGS) entry which is preliminary data.</text>
</comment>
<sequence length="226" mass="24674">MKGCELCGHVARMYCESDEASLCWACDEKVHGANFLVAKHTRTLLCHACQAPTPWKSSGPKLTSTVSVCQSCVNRHNEKCEAEDDESIDDVGSYVDDDDDDSDSDTGINIDEEGENQVVPSSCCDSSASRVQSPRVESSYLSGDEGETSFVGGGNGVTLKRMPETSHLDSEEEIGCSSTQLASNEEATSMRPLKQPRTIEDKLWLIIKQSQDQLSSLTHSKDSKKR</sequence>
<dbReference type="OrthoDB" id="153872at2759"/>
<dbReference type="CDD" id="cd19821">
    <property type="entry name" value="Bbox1_BBX-like"/>
    <property type="match status" value="1"/>
</dbReference>
<dbReference type="GO" id="GO:0008270">
    <property type="term" value="F:zinc ion binding"/>
    <property type="evidence" value="ECO:0007669"/>
    <property type="project" value="UniProtKB-KW"/>
</dbReference>
<keyword evidence="1" id="KW-0479">Metal-binding</keyword>
<dbReference type="InParanoid" id="A0A1Q3C2K7"/>
<dbReference type="InterPro" id="IPR049808">
    <property type="entry name" value="CONSTANS-like_Bbox1"/>
</dbReference>
<dbReference type="STRING" id="3775.A0A1Q3C2K7"/>
<evidence type="ECO:0000256" key="3">
    <source>
        <dbReference type="ARBA" id="ARBA00022833"/>
    </source>
</evidence>
<evidence type="ECO:0000256" key="4">
    <source>
        <dbReference type="PROSITE-ProRule" id="PRU00024"/>
    </source>
</evidence>
<evidence type="ECO:0000256" key="1">
    <source>
        <dbReference type="ARBA" id="ARBA00022723"/>
    </source>
</evidence>
<feature type="compositionally biased region" description="Polar residues" evidence="5">
    <location>
        <begin position="176"/>
        <end position="187"/>
    </location>
</feature>
<feature type="compositionally biased region" description="Polar residues" evidence="5">
    <location>
        <begin position="118"/>
        <end position="141"/>
    </location>
</feature>
<name>A0A1Q3C2K7_CEPFO</name>
<accession>A0A1Q3C2K7</accession>
<dbReference type="PANTHER" id="PTHR31717:SF60">
    <property type="entry name" value="B-BOX TYPE ZINC FINGER FAMILY PROTEIN"/>
    <property type="match status" value="1"/>
</dbReference>
<feature type="domain" description="B box-type" evidence="6">
    <location>
        <begin position="1"/>
        <end position="45"/>
    </location>
</feature>
<dbReference type="Pfam" id="PF00643">
    <property type="entry name" value="zf-B_box"/>
    <property type="match status" value="1"/>
</dbReference>
<keyword evidence="8" id="KW-1185">Reference proteome</keyword>
<dbReference type="InterPro" id="IPR000315">
    <property type="entry name" value="Znf_B-box"/>
</dbReference>
<evidence type="ECO:0000256" key="2">
    <source>
        <dbReference type="ARBA" id="ARBA00022771"/>
    </source>
</evidence>
<dbReference type="SMART" id="SM00336">
    <property type="entry name" value="BBOX"/>
    <property type="match status" value="1"/>
</dbReference>
<organism evidence="7 8">
    <name type="scientific">Cephalotus follicularis</name>
    <name type="common">Albany pitcher plant</name>
    <dbReference type="NCBI Taxonomy" id="3775"/>
    <lineage>
        <taxon>Eukaryota</taxon>
        <taxon>Viridiplantae</taxon>
        <taxon>Streptophyta</taxon>
        <taxon>Embryophyta</taxon>
        <taxon>Tracheophyta</taxon>
        <taxon>Spermatophyta</taxon>
        <taxon>Magnoliopsida</taxon>
        <taxon>eudicotyledons</taxon>
        <taxon>Gunneridae</taxon>
        <taxon>Pentapetalae</taxon>
        <taxon>rosids</taxon>
        <taxon>fabids</taxon>
        <taxon>Oxalidales</taxon>
        <taxon>Cephalotaceae</taxon>
        <taxon>Cephalotus</taxon>
    </lineage>
</organism>
<dbReference type="AlphaFoldDB" id="A0A1Q3C2K7"/>
<keyword evidence="3" id="KW-0862">Zinc</keyword>
<reference evidence="8" key="1">
    <citation type="submission" date="2016-04" db="EMBL/GenBank/DDBJ databases">
        <title>Cephalotus genome sequencing.</title>
        <authorList>
            <person name="Fukushima K."/>
            <person name="Hasebe M."/>
            <person name="Fang X."/>
        </authorList>
    </citation>
    <scope>NUCLEOTIDE SEQUENCE [LARGE SCALE GENOMIC DNA]</scope>
    <source>
        <strain evidence="8">cv. St1</strain>
    </source>
</reference>
<gene>
    <name evidence="7" type="ORF">CFOL_v3_17926</name>
</gene>
<proteinExistence type="predicted"/>
<evidence type="ECO:0000313" key="7">
    <source>
        <dbReference type="EMBL" id="GAV74446.1"/>
    </source>
</evidence>
<feature type="region of interest" description="Disordered" evidence="5">
    <location>
        <begin position="83"/>
        <end position="195"/>
    </location>
</feature>
<protein>
    <submittedName>
        <fullName evidence="7">Zf-B_box domain-containing protein</fullName>
    </submittedName>
</protein>
<evidence type="ECO:0000256" key="5">
    <source>
        <dbReference type="SAM" id="MobiDB-lite"/>
    </source>
</evidence>
<dbReference type="PANTHER" id="PTHR31717">
    <property type="entry name" value="ZINC FINGER PROTEIN CONSTANS-LIKE 10"/>
    <property type="match status" value="1"/>
</dbReference>